<evidence type="ECO:0000256" key="2">
    <source>
        <dbReference type="ARBA" id="ARBA00004389"/>
    </source>
</evidence>
<evidence type="ECO:0000256" key="5">
    <source>
        <dbReference type="ARBA" id="ARBA00022824"/>
    </source>
</evidence>
<feature type="coiled-coil region" evidence="10">
    <location>
        <begin position="142"/>
        <end position="169"/>
    </location>
</feature>
<dbReference type="GO" id="GO:0005789">
    <property type="term" value="C:endoplasmic reticulum membrane"/>
    <property type="evidence" value="ECO:0007669"/>
    <property type="project" value="UniProtKB-SubCell"/>
</dbReference>
<proteinExistence type="inferred from homology"/>
<organism evidence="13 14">
    <name type="scientific">Lupinus luteus</name>
    <name type="common">European yellow lupine</name>
    <dbReference type="NCBI Taxonomy" id="3873"/>
    <lineage>
        <taxon>Eukaryota</taxon>
        <taxon>Viridiplantae</taxon>
        <taxon>Streptophyta</taxon>
        <taxon>Embryophyta</taxon>
        <taxon>Tracheophyta</taxon>
        <taxon>Spermatophyta</taxon>
        <taxon>Magnoliopsida</taxon>
        <taxon>eudicotyledons</taxon>
        <taxon>Gunneridae</taxon>
        <taxon>Pentapetalae</taxon>
        <taxon>rosids</taxon>
        <taxon>fabids</taxon>
        <taxon>Fabales</taxon>
        <taxon>Fabaceae</taxon>
        <taxon>Papilionoideae</taxon>
        <taxon>50 kb inversion clade</taxon>
        <taxon>genistoids sensu lato</taxon>
        <taxon>core genistoids</taxon>
        <taxon>Genisteae</taxon>
        <taxon>Lupinus</taxon>
    </lineage>
</organism>
<protein>
    <recommendedName>
        <fullName evidence="15">Proton pump-interactor 1</fullName>
    </recommendedName>
</protein>
<keyword evidence="8 12" id="KW-0472">Membrane</keyword>
<evidence type="ECO:0000256" key="12">
    <source>
        <dbReference type="SAM" id="Phobius"/>
    </source>
</evidence>
<comment type="caution">
    <text evidence="13">The sequence shown here is derived from an EMBL/GenBank/DDBJ whole genome shotgun (WGS) entry which is preliminary data.</text>
</comment>
<evidence type="ECO:0000256" key="9">
    <source>
        <dbReference type="ARBA" id="ARBA00038080"/>
    </source>
</evidence>
<dbReference type="InterPro" id="IPR055282">
    <property type="entry name" value="PPI1-4"/>
</dbReference>
<evidence type="ECO:0000256" key="3">
    <source>
        <dbReference type="ARBA" id="ARBA00022475"/>
    </source>
</evidence>
<evidence type="ECO:0000256" key="7">
    <source>
        <dbReference type="ARBA" id="ARBA00023054"/>
    </source>
</evidence>
<name>A0AAV1W2T9_LUPLU</name>
<comment type="subcellular location">
    <subcellularLocation>
        <location evidence="1">Cell membrane</location>
        <topology evidence="1">Single-pass membrane protein</topology>
    </subcellularLocation>
    <subcellularLocation>
        <location evidence="2">Endoplasmic reticulum membrane</location>
        <topology evidence="2">Single-pass membrane protein</topology>
    </subcellularLocation>
</comment>
<dbReference type="EMBL" id="CAXHTB010000003">
    <property type="protein sequence ID" value="CAL0303769.1"/>
    <property type="molecule type" value="Genomic_DNA"/>
</dbReference>
<dbReference type="PANTHER" id="PTHR32219:SF2">
    <property type="entry name" value="PROTON PUMP-INTERACTOR 1"/>
    <property type="match status" value="1"/>
</dbReference>
<evidence type="ECO:0008006" key="15">
    <source>
        <dbReference type="Google" id="ProtNLM"/>
    </source>
</evidence>
<dbReference type="GO" id="GO:0005886">
    <property type="term" value="C:plasma membrane"/>
    <property type="evidence" value="ECO:0007669"/>
    <property type="project" value="UniProtKB-SubCell"/>
</dbReference>
<sequence>MEGEVEGFKMIQGPVENCAEEGKSIWHEKECRKLEEDSGVSDSTTLWSHADESSAAEENGVSDSSGSKDIGEEWSAPQKIHSFYFIRSRRYDDPNMKPEMDKLDKEMNHKNQVRFQLTDAIRAKRSERAELISQIKPLQENNMQIQSILDEKRREIESLQQELGKLRTSNNAGRGGLCSSKEELNNIIYSLRCLIQHESIPLTEEKQIIREIKQLEGTRDTIIANDALRAKVQDSVGKKEAIQDQVKLISGELDGVKKDRQAVRSKIKKLDDALKAIDKDILSLEEEKVTVTQKREKAFESIQELRRKRDDGDTSFYESRRIMTKAKDLAAQKDINALQELSHKEVEKFMSHWNSDRNFRDDYEKRLLQSLDSRQLSRDGRKRNPDEKPLLEEPKPDENNTLPNSSVKRGKEEVLLAQKVQKVMKKDGRDLKSKLDNKNLENADEYEFENSHKETSVEKIAVDPDKLKEIKRVEEIAKAKRALERKKKLAEKALAKAAKKAQREAEKKLKGRDKKAKKETYEVVEATEKENVNYNVVLEDSAQVKEKVQKDSRTSYRCRSKGPEAIPKVIIKRKKSNNLWAAFTIFACFVMVISVFALHSISLDV</sequence>
<feature type="region of interest" description="Disordered" evidence="11">
    <location>
        <begin position="370"/>
        <end position="413"/>
    </location>
</feature>
<comment type="similarity">
    <text evidence="9">Belongs to the plant Proton pump-interactor protein family.</text>
</comment>
<keyword evidence="4 12" id="KW-0812">Transmembrane</keyword>
<evidence type="ECO:0000256" key="11">
    <source>
        <dbReference type="SAM" id="MobiDB-lite"/>
    </source>
</evidence>
<reference evidence="13 14" key="1">
    <citation type="submission" date="2024-03" db="EMBL/GenBank/DDBJ databases">
        <authorList>
            <person name="Martinez-Hernandez J."/>
        </authorList>
    </citation>
    <scope>NUCLEOTIDE SEQUENCE [LARGE SCALE GENOMIC DNA]</scope>
</reference>
<dbReference type="PANTHER" id="PTHR32219">
    <property type="entry name" value="RNA-BINDING PROTEIN YLMH-RELATED"/>
    <property type="match status" value="1"/>
</dbReference>
<evidence type="ECO:0000313" key="14">
    <source>
        <dbReference type="Proteomes" id="UP001497480"/>
    </source>
</evidence>
<dbReference type="AlphaFoldDB" id="A0AAV1W2T9"/>
<evidence type="ECO:0000256" key="8">
    <source>
        <dbReference type="ARBA" id="ARBA00023136"/>
    </source>
</evidence>
<keyword evidence="7 10" id="KW-0175">Coiled coil</keyword>
<keyword evidence="6 12" id="KW-1133">Transmembrane helix</keyword>
<feature type="compositionally biased region" description="Basic and acidic residues" evidence="11">
    <location>
        <begin position="375"/>
        <end position="398"/>
    </location>
</feature>
<keyword evidence="3" id="KW-1003">Cell membrane</keyword>
<gene>
    <name evidence="13" type="ORF">LLUT_LOCUS4829</name>
</gene>
<evidence type="ECO:0000256" key="10">
    <source>
        <dbReference type="SAM" id="Coils"/>
    </source>
</evidence>
<accession>A0AAV1W2T9</accession>
<feature type="coiled-coil region" evidence="10">
    <location>
        <begin position="473"/>
        <end position="507"/>
    </location>
</feature>
<evidence type="ECO:0000256" key="4">
    <source>
        <dbReference type="ARBA" id="ARBA00022692"/>
    </source>
</evidence>
<keyword evidence="5" id="KW-0256">Endoplasmic reticulum</keyword>
<keyword evidence="14" id="KW-1185">Reference proteome</keyword>
<evidence type="ECO:0000256" key="1">
    <source>
        <dbReference type="ARBA" id="ARBA00004162"/>
    </source>
</evidence>
<evidence type="ECO:0000313" key="13">
    <source>
        <dbReference type="EMBL" id="CAL0303769.1"/>
    </source>
</evidence>
<feature type="region of interest" description="Disordered" evidence="11">
    <location>
        <begin position="30"/>
        <end position="73"/>
    </location>
</feature>
<feature type="transmembrane region" description="Helical" evidence="12">
    <location>
        <begin position="579"/>
        <end position="601"/>
    </location>
</feature>
<evidence type="ECO:0000256" key="6">
    <source>
        <dbReference type="ARBA" id="ARBA00022989"/>
    </source>
</evidence>
<dbReference type="Proteomes" id="UP001497480">
    <property type="component" value="Unassembled WGS sequence"/>
</dbReference>